<keyword evidence="1" id="KW-0862">Zinc</keyword>
<dbReference type="Gene3D" id="3.30.40.10">
    <property type="entry name" value="Zinc/RING finger domain, C3HC4 (zinc finger)"/>
    <property type="match status" value="1"/>
</dbReference>
<dbReference type="OrthoDB" id="1711136at2759"/>
<evidence type="ECO:0000259" key="3">
    <source>
        <dbReference type="PROSITE" id="PS50089"/>
    </source>
</evidence>
<dbReference type="SUPFAM" id="SSF57850">
    <property type="entry name" value="RING/U-box"/>
    <property type="match status" value="1"/>
</dbReference>
<keyword evidence="5" id="KW-1185">Reference proteome</keyword>
<feature type="region of interest" description="Disordered" evidence="2">
    <location>
        <begin position="223"/>
        <end position="269"/>
    </location>
</feature>
<dbReference type="Pfam" id="PF13920">
    <property type="entry name" value="zf-C3HC4_3"/>
    <property type="match status" value="1"/>
</dbReference>
<dbReference type="Proteomes" id="UP001055439">
    <property type="component" value="Chromosome 5"/>
</dbReference>
<proteinExistence type="predicted"/>
<dbReference type="InterPro" id="IPR001841">
    <property type="entry name" value="Znf_RING"/>
</dbReference>
<protein>
    <submittedName>
        <fullName evidence="4">RING</fullName>
    </submittedName>
</protein>
<dbReference type="InterPro" id="IPR013083">
    <property type="entry name" value="Znf_RING/FYVE/PHD"/>
</dbReference>
<organism evidence="4 5">
    <name type="scientific">Musa troglodytarum</name>
    <name type="common">fe'i banana</name>
    <dbReference type="NCBI Taxonomy" id="320322"/>
    <lineage>
        <taxon>Eukaryota</taxon>
        <taxon>Viridiplantae</taxon>
        <taxon>Streptophyta</taxon>
        <taxon>Embryophyta</taxon>
        <taxon>Tracheophyta</taxon>
        <taxon>Spermatophyta</taxon>
        <taxon>Magnoliopsida</taxon>
        <taxon>Liliopsida</taxon>
        <taxon>Zingiberales</taxon>
        <taxon>Musaceae</taxon>
        <taxon>Musa</taxon>
    </lineage>
</organism>
<gene>
    <name evidence="4" type="ORF">MUK42_18984</name>
</gene>
<dbReference type="PROSITE" id="PS50089">
    <property type="entry name" value="ZF_RING_2"/>
    <property type="match status" value="1"/>
</dbReference>
<accession>A0A9E7FYQ7</accession>
<sequence length="368" mass="39531">MPIPKTNLSYTSSPLSLSLQSASRFPVLELGRWLFVIDLRCFAGNRCLENDFFSYFGGFCDKDCILGMEGRELRRGVTLSEQLSVVHSSNLGDLLKVREEDDMRICRRRGGDSVTLESIIACEKREGSATSGGGGRTLLDIIHQEHEASGIMADGNSSNEAHRTSLRDRLRLHIDGVAWASASAGHLHPISDAELVVSVRNSELAVPEPTAVSAMAAATAAELPSVSGGGSDEINGSENSDPGGTAESSETAAVPPAAAEEEEEEEQPARVSLLALLEQTDRQWGGSGRERLSLFAAAPPEKQVAADEREGGGGVMLYMCCVCMVRHKGAAFIPCGHTFCRLCSRELWVSRGSCPLCNAYIVEILDIF</sequence>
<keyword evidence="1" id="KW-0863">Zinc-finger</keyword>
<dbReference type="GO" id="GO:0008270">
    <property type="term" value="F:zinc ion binding"/>
    <property type="evidence" value="ECO:0007669"/>
    <property type="project" value="UniProtKB-KW"/>
</dbReference>
<reference evidence="4" key="1">
    <citation type="submission" date="2022-05" db="EMBL/GenBank/DDBJ databases">
        <title>The Musa troglodytarum L. genome provides insights into the mechanism of non-climacteric behaviour and enrichment of carotenoids.</title>
        <authorList>
            <person name="Wang J."/>
        </authorList>
    </citation>
    <scope>NUCLEOTIDE SEQUENCE</scope>
    <source>
        <tissue evidence="4">Leaf</tissue>
    </source>
</reference>
<dbReference type="EMBL" id="CP097507">
    <property type="protein sequence ID" value="URE03508.1"/>
    <property type="molecule type" value="Genomic_DNA"/>
</dbReference>
<name>A0A9E7FYQ7_9LILI</name>
<evidence type="ECO:0000313" key="5">
    <source>
        <dbReference type="Proteomes" id="UP001055439"/>
    </source>
</evidence>
<dbReference type="PANTHER" id="PTHR46629">
    <property type="entry name" value="OS01G0917900 PROTEIN"/>
    <property type="match status" value="1"/>
</dbReference>
<feature type="domain" description="RING-type" evidence="3">
    <location>
        <begin position="320"/>
        <end position="358"/>
    </location>
</feature>
<evidence type="ECO:0000256" key="1">
    <source>
        <dbReference type="PROSITE-ProRule" id="PRU00175"/>
    </source>
</evidence>
<feature type="compositionally biased region" description="Low complexity" evidence="2">
    <location>
        <begin position="246"/>
        <end position="258"/>
    </location>
</feature>
<dbReference type="SMART" id="SM00184">
    <property type="entry name" value="RING"/>
    <property type="match status" value="1"/>
</dbReference>
<evidence type="ECO:0000313" key="4">
    <source>
        <dbReference type="EMBL" id="URE03508.1"/>
    </source>
</evidence>
<evidence type="ECO:0000256" key="2">
    <source>
        <dbReference type="SAM" id="MobiDB-lite"/>
    </source>
</evidence>
<dbReference type="AlphaFoldDB" id="A0A9E7FYQ7"/>
<keyword evidence="1" id="KW-0479">Metal-binding</keyword>